<dbReference type="InterPro" id="IPR005814">
    <property type="entry name" value="Aminotrans_3"/>
</dbReference>
<dbReference type="EMBL" id="AZRL01000021">
    <property type="protein sequence ID" value="PNR95417.1"/>
    <property type="molecule type" value="Genomic_DNA"/>
</dbReference>
<dbReference type="Gene3D" id="3.90.1150.10">
    <property type="entry name" value="Aspartate Aminotransferase, domain 1"/>
    <property type="match status" value="1"/>
</dbReference>
<evidence type="ECO:0000313" key="7">
    <source>
        <dbReference type="Proteomes" id="UP000236434"/>
    </source>
</evidence>
<evidence type="ECO:0000256" key="4">
    <source>
        <dbReference type="ARBA" id="ARBA00022898"/>
    </source>
</evidence>
<keyword evidence="2 6" id="KW-0032">Aminotransferase</keyword>
<dbReference type="Proteomes" id="UP000236434">
    <property type="component" value="Unassembled WGS sequence"/>
</dbReference>
<evidence type="ECO:0000256" key="1">
    <source>
        <dbReference type="ARBA" id="ARBA00001933"/>
    </source>
</evidence>
<accession>A0A2K1NY79</accession>
<dbReference type="SUPFAM" id="SSF53383">
    <property type="entry name" value="PLP-dependent transferases"/>
    <property type="match status" value="1"/>
</dbReference>
<dbReference type="Pfam" id="PF00202">
    <property type="entry name" value="Aminotran_3"/>
    <property type="match status" value="1"/>
</dbReference>
<dbReference type="PIRSF" id="PIRSF000521">
    <property type="entry name" value="Transaminase_4ab_Lys_Orn"/>
    <property type="match status" value="1"/>
</dbReference>
<evidence type="ECO:0000256" key="3">
    <source>
        <dbReference type="ARBA" id="ARBA00022679"/>
    </source>
</evidence>
<dbReference type="GO" id="GO:0030170">
    <property type="term" value="F:pyridoxal phosphate binding"/>
    <property type="evidence" value="ECO:0007669"/>
    <property type="project" value="InterPro"/>
</dbReference>
<proteinExistence type="inferred from homology"/>
<comment type="cofactor">
    <cofactor evidence="1">
        <name>pyridoxal 5'-phosphate</name>
        <dbReference type="ChEBI" id="CHEBI:597326"/>
    </cofactor>
</comment>
<comment type="similarity">
    <text evidence="5">Belongs to the class-III pyridoxal-phosphate-dependent aminotransferase family.</text>
</comment>
<dbReference type="OrthoDB" id="9801052at2"/>
<dbReference type="PANTHER" id="PTHR11986:SF79">
    <property type="entry name" value="ACETYLORNITHINE AMINOTRANSFERASE, MITOCHONDRIAL"/>
    <property type="match status" value="1"/>
</dbReference>
<reference evidence="6 7" key="1">
    <citation type="submission" date="2013-12" db="EMBL/GenBank/DDBJ databases">
        <title>Comparative genomics of Petrotoga isolates.</title>
        <authorList>
            <person name="Nesbo C.L."/>
            <person name="Charchuk R."/>
            <person name="Chow K."/>
        </authorList>
    </citation>
    <scope>NUCLEOTIDE SEQUENCE [LARGE SCALE GENOMIC DNA]</scope>
    <source>
        <strain evidence="6 7">DSM 13574</strain>
    </source>
</reference>
<dbReference type="InterPro" id="IPR015424">
    <property type="entry name" value="PyrdxlP-dep_Trfase"/>
</dbReference>
<dbReference type="FunFam" id="3.40.640.10:FF:000004">
    <property type="entry name" value="Acetylornithine aminotransferase"/>
    <property type="match status" value="1"/>
</dbReference>
<dbReference type="InterPro" id="IPR050103">
    <property type="entry name" value="Class-III_PLP-dep_AT"/>
</dbReference>
<dbReference type="CDD" id="cd00610">
    <property type="entry name" value="OAT_like"/>
    <property type="match status" value="1"/>
</dbReference>
<dbReference type="InterPro" id="IPR015421">
    <property type="entry name" value="PyrdxlP-dep_Trfase_major"/>
</dbReference>
<sequence length="379" mass="42481">MSLLKVYNPFPIKVERAEGSYIYDTTGKKFLDTFAGIGVMSFGHSYPPLLKTLKEKMDRYMHTSNFFLDEDAIFVSEKLVNFTEKNGTVYFSNSGAEATEAALKAIKKRASDRRNKIIYFENGFHGRTLGALSINGFKDLREPFEPLLANTIELKFNDVEDLSKFFELFGEETLAVFVEPILGSGGIVPIKPEFASLIEDLRKKYNFILVCDEVQAGLGRTGKIFSYQHFGLSPNIVTIGKSIGGGLPLGGTIFLENLSQAFESGEHGSTFAPNPVALAGARFIVENIPSLLKDVEEKGNYIMQFLKEKNFEKVKEVRGKGLMIGIELQEEDPKMREKGLQEGLLLNVLHNKVIRLLPSLNIQYNDIEKMLVKLEKVLI</sequence>
<protein>
    <submittedName>
        <fullName evidence="6">Aminotransferase class III</fullName>
    </submittedName>
</protein>
<dbReference type="RefSeq" id="WP_103067330.1">
    <property type="nucleotide sequence ID" value="NZ_AZRL01000021.1"/>
</dbReference>
<keyword evidence="3 6" id="KW-0808">Transferase</keyword>
<name>A0A2K1NY79_9BACT</name>
<dbReference type="GO" id="GO:0008483">
    <property type="term" value="F:transaminase activity"/>
    <property type="evidence" value="ECO:0007669"/>
    <property type="project" value="UniProtKB-KW"/>
</dbReference>
<organism evidence="6 7">
    <name type="scientific">Petrotoga olearia DSM 13574</name>
    <dbReference type="NCBI Taxonomy" id="1122955"/>
    <lineage>
        <taxon>Bacteria</taxon>
        <taxon>Thermotogati</taxon>
        <taxon>Thermotogota</taxon>
        <taxon>Thermotogae</taxon>
        <taxon>Petrotogales</taxon>
        <taxon>Petrotogaceae</taxon>
        <taxon>Petrotoga</taxon>
    </lineage>
</organism>
<dbReference type="InterPro" id="IPR015422">
    <property type="entry name" value="PyrdxlP-dep_Trfase_small"/>
</dbReference>
<dbReference type="GO" id="GO:0042802">
    <property type="term" value="F:identical protein binding"/>
    <property type="evidence" value="ECO:0007669"/>
    <property type="project" value="TreeGrafter"/>
</dbReference>
<keyword evidence="4 5" id="KW-0663">Pyridoxal phosphate</keyword>
<dbReference type="PANTHER" id="PTHR11986">
    <property type="entry name" value="AMINOTRANSFERASE CLASS III"/>
    <property type="match status" value="1"/>
</dbReference>
<evidence type="ECO:0000256" key="2">
    <source>
        <dbReference type="ARBA" id="ARBA00022576"/>
    </source>
</evidence>
<evidence type="ECO:0000256" key="5">
    <source>
        <dbReference type="RuleBase" id="RU003560"/>
    </source>
</evidence>
<comment type="caution">
    <text evidence="6">The sequence shown here is derived from an EMBL/GenBank/DDBJ whole genome shotgun (WGS) entry which is preliminary data.</text>
</comment>
<evidence type="ECO:0000313" key="6">
    <source>
        <dbReference type="EMBL" id="PNR95417.1"/>
    </source>
</evidence>
<gene>
    <name evidence="6" type="ORF">X929_07330</name>
</gene>
<dbReference type="AlphaFoldDB" id="A0A2K1NY79"/>
<dbReference type="Gene3D" id="3.40.640.10">
    <property type="entry name" value="Type I PLP-dependent aspartate aminotransferase-like (Major domain)"/>
    <property type="match status" value="1"/>
</dbReference>